<dbReference type="PANTHER" id="PTHR34217">
    <property type="entry name" value="METAL-DEPENDENT CARBOXYPEPTIDASE"/>
    <property type="match status" value="1"/>
</dbReference>
<feature type="domain" description="Peptidase M3A/M3B catalytic" evidence="7">
    <location>
        <begin position="106"/>
        <end position="352"/>
    </location>
</feature>
<dbReference type="AlphaFoldDB" id="A0A7W2AIJ7"/>
<keyword evidence="1 6" id="KW-0645">Protease</keyword>
<dbReference type="GO" id="GO:0004181">
    <property type="term" value="F:metallocarboxypeptidase activity"/>
    <property type="evidence" value="ECO:0007669"/>
    <property type="project" value="InterPro"/>
</dbReference>
<comment type="similarity">
    <text evidence="6">Belongs to the peptidase M3 family.</text>
</comment>
<dbReference type="Gene3D" id="1.10.1370.20">
    <property type="entry name" value="Oligoendopeptidase f, C-terminal domain"/>
    <property type="match status" value="1"/>
</dbReference>
<keyword evidence="9" id="KW-1185">Reference proteome</keyword>
<comment type="cofactor">
    <cofactor evidence="6">
        <name>Zn(2+)</name>
        <dbReference type="ChEBI" id="CHEBI:29105"/>
    </cofactor>
    <text evidence="6">Binds 1 zinc ion.</text>
</comment>
<evidence type="ECO:0000313" key="8">
    <source>
        <dbReference type="EMBL" id="MBA4544317.1"/>
    </source>
</evidence>
<accession>A0A7W2AIJ7</accession>
<keyword evidence="4 6" id="KW-0862">Zinc</keyword>
<evidence type="ECO:0000256" key="2">
    <source>
        <dbReference type="ARBA" id="ARBA00022723"/>
    </source>
</evidence>
<evidence type="ECO:0000256" key="3">
    <source>
        <dbReference type="ARBA" id="ARBA00022801"/>
    </source>
</evidence>
<keyword evidence="3 6" id="KW-0378">Hydrolase</keyword>
<comment type="caution">
    <text evidence="8">The sequence shown here is derived from an EMBL/GenBank/DDBJ whole genome shotgun (WGS) entry which is preliminary data.</text>
</comment>
<proteinExistence type="inferred from homology"/>
<dbReference type="GO" id="GO:0006508">
    <property type="term" value="P:proteolysis"/>
    <property type="evidence" value="ECO:0007669"/>
    <property type="project" value="UniProtKB-KW"/>
</dbReference>
<dbReference type="Proteomes" id="UP000530514">
    <property type="component" value="Unassembled WGS sequence"/>
</dbReference>
<keyword evidence="2 6" id="KW-0479">Metal-binding</keyword>
<evidence type="ECO:0000259" key="7">
    <source>
        <dbReference type="Pfam" id="PF01432"/>
    </source>
</evidence>
<evidence type="ECO:0000256" key="4">
    <source>
        <dbReference type="ARBA" id="ARBA00022833"/>
    </source>
</evidence>
<dbReference type="GO" id="GO:0004222">
    <property type="term" value="F:metalloendopeptidase activity"/>
    <property type="evidence" value="ECO:0007669"/>
    <property type="project" value="InterPro"/>
</dbReference>
<dbReference type="InterPro" id="IPR001567">
    <property type="entry name" value="Pept_M3A_M3B_dom"/>
</dbReference>
<reference evidence="8 9" key="1">
    <citation type="submission" date="2020-07" db="EMBL/GenBank/DDBJ databases">
        <authorList>
            <person name="Feng H."/>
        </authorList>
    </citation>
    <scope>NUCLEOTIDE SEQUENCE [LARGE SCALE GENOMIC DNA]</scope>
    <source>
        <strain evidence="9">s-11</strain>
    </source>
</reference>
<evidence type="ECO:0000313" key="9">
    <source>
        <dbReference type="Proteomes" id="UP000530514"/>
    </source>
</evidence>
<name>A0A7W2AIJ7_9BACL</name>
<dbReference type="PANTHER" id="PTHR34217:SF1">
    <property type="entry name" value="CARBOXYPEPTIDASE 1"/>
    <property type="match status" value="1"/>
</dbReference>
<dbReference type="InterPro" id="IPR042088">
    <property type="entry name" value="OligoPept_F_C"/>
</dbReference>
<keyword evidence="5 6" id="KW-0482">Metalloprotease</keyword>
<dbReference type="SUPFAM" id="SSF55486">
    <property type="entry name" value="Metalloproteases ('zincins'), catalytic domain"/>
    <property type="match status" value="1"/>
</dbReference>
<evidence type="ECO:0000256" key="5">
    <source>
        <dbReference type="ARBA" id="ARBA00023049"/>
    </source>
</evidence>
<gene>
    <name evidence="8" type="ORF">H1164_15815</name>
</gene>
<sequence length="369" mass="42800">MLNHIAGFRLTLCGSAKKDLLEESLKSNRIARSTLDAMWKAIDGYLPQLIPYLGLKASESGESQLSWHQLMTLSLDDHQESIPFPSGVEWIIQALNDLSPDMGDFAQYALANRWVDAVPFKHKPSNGFCAPFISDKESRISLRYDNNMESVRILAHELGHAWHYRQLEDRLSLFLLEDQFPMTIAETSSIFFELALVDTVIRESKDRKTKKSLLNWKMQRSINYLMAVRGAYLFETRFYEKRKSGPLSASQIEELSMEAQKEAFGGSLSQYQPFQWIKAIQFYRTDVPFYNYPYTFGYLFSVGLLETAKKEGKQFAQKFTYFLKESGTKPIEELADDHFHIKLSRPDFWQQSINRIVKDIEQYTILSKK</sequence>
<dbReference type="OrthoDB" id="9769691at2"/>
<dbReference type="GO" id="GO:0046872">
    <property type="term" value="F:metal ion binding"/>
    <property type="evidence" value="ECO:0007669"/>
    <property type="project" value="UniProtKB-UniRule"/>
</dbReference>
<dbReference type="EMBL" id="JACEIP010000035">
    <property type="protein sequence ID" value="MBA4544317.1"/>
    <property type="molecule type" value="Genomic_DNA"/>
</dbReference>
<dbReference type="Pfam" id="PF01432">
    <property type="entry name" value="Peptidase_M3"/>
    <property type="match status" value="1"/>
</dbReference>
<dbReference type="RefSeq" id="WP_160173931.1">
    <property type="nucleotide sequence ID" value="NZ_JACEIP010000035.1"/>
</dbReference>
<evidence type="ECO:0000256" key="1">
    <source>
        <dbReference type="ARBA" id="ARBA00022670"/>
    </source>
</evidence>
<evidence type="ECO:0000256" key="6">
    <source>
        <dbReference type="RuleBase" id="RU003435"/>
    </source>
</evidence>
<organism evidence="8 9">
    <name type="scientific">Thermoactinomyces daqus</name>
    <dbReference type="NCBI Taxonomy" id="1329516"/>
    <lineage>
        <taxon>Bacteria</taxon>
        <taxon>Bacillati</taxon>
        <taxon>Bacillota</taxon>
        <taxon>Bacilli</taxon>
        <taxon>Bacillales</taxon>
        <taxon>Thermoactinomycetaceae</taxon>
        <taxon>Thermoactinomyces</taxon>
    </lineage>
</organism>
<protein>
    <submittedName>
        <fullName evidence="8">Oligoendopeptidase F</fullName>
    </submittedName>
</protein>
<dbReference type="InterPro" id="IPR001333">
    <property type="entry name" value="Peptidase_M32_Taq"/>
</dbReference>